<accession>A0ABX1AIZ9</accession>
<keyword evidence="8" id="KW-1185">Reference proteome</keyword>
<keyword evidence="2" id="KW-0805">Transcription regulation</keyword>
<evidence type="ECO:0000256" key="5">
    <source>
        <dbReference type="SAM" id="MobiDB-lite"/>
    </source>
</evidence>
<dbReference type="InterPro" id="IPR036390">
    <property type="entry name" value="WH_DNA-bd_sf"/>
</dbReference>
<dbReference type="Proteomes" id="UP000730591">
    <property type="component" value="Unassembled WGS sequence"/>
</dbReference>
<evidence type="ECO:0000256" key="2">
    <source>
        <dbReference type="ARBA" id="ARBA00023015"/>
    </source>
</evidence>
<dbReference type="CDD" id="cd08414">
    <property type="entry name" value="PBP2_LTTR_aromatics_like"/>
    <property type="match status" value="1"/>
</dbReference>
<dbReference type="Pfam" id="PF00126">
    <property type="entry name" value="HTH_1"/>
    <property type="match status" value="1"/>
</dbReference>
<dbReference type="PROSITE" id="PS50931">
    <property type="entry name" value="HTH_LYSR"/>
    <property type="match status" value="1"/>
</dbReference>
<keyword evidence="4" id="KW-0804">Transcription</keyword>
<evidence type="ECO:0000256" key="3">
    <source>
        <dbReference type="ARBA" id="ARBA00023125"/>
    </source>
</evidence>
<dbReference type="PANTHER" id="PTHR30346:SF0">
    <property type="entry name" value="HCA OPERON TRANSCRIPTIONAL ACTIVATOR HCAR"/>
    <property type="match status" value="1"/>
</dbReference>
<sequence>MDLVRHLECFVAVAEESHFGRAAARLGMAQPPLSQRIQRLERELGVRLFERTSRQVTITAAGRLLLAEARELLARSESFLAAARRVRDGEKGLLRAALPPDLPGETVAALLDGFRRRHADLELELHELSTTEQLTRLAAHELDIGVVHHPCDVTGLELGPVLRRELGVLLPADAPQARLDAVPLRSLSGYDLILFPRESAPALYDDLLTACARGGYTPASVRHGQGTSFVRGLVLSARAVALAPRDTARRDPPDAPRSARPDAAESGRPGPGRHPGSADVVWRPVAGDPPAWRHSAAWPEGRGDAAVQAFADAAAHALRTTAGAVPDVPARPLHLRPASEFWL</sequence>
<name>A0ABX1AIZ9_9ACTN</name>
<dbReference type="Gene3D" id="1.10.10.10">
    <property type="entry name" value="Winged helix-like DNA-binding domain superfamily/Winged helix DNA-binding domain"/>
    <property type="match status" value="1"/>
</dbReference>
<evidence type="ECO:0000256" key="4">
    <source>
        <dbReference type="ARBA" id="ARBA00023163"/>
    </source>
</evidence>
<evidence type="ECO:0000313" key="8">
    <source>
        <dbReference type="Proteomes" id="UP000730591"/>
    </source>
</evidence>
<feature type="compositionally biased region" description="Basic and acidic residues" evidence="5">
    <location>
        <begin position="246"/>
        <end position="265"/>
    </location>
</feature>
<dbReference type="SUPFAM" id="SSF46785">
    <property type="entry name" value="Winged helix' DNA-binding domain"/>
    <property type="match status" value="1"/>
</dbReference>
<feature type="region of interest" description="Disordered" evidence="5">
    <location>
        <begin position="244"/>
        <end position="279"/>
    </location>
</feature>
<evidence type="ECO:0000259" key="6">
    <source>
        <dbReference type="PROSITE" id="PS50931"/>
    </source>
</evidence>
<evidence type="ECO:0000313" key="7">
    <source>
        <dbReference type="EMBL" id="NJP53663.1"/>
    </source>
</evidence>
<dbReference type="PRINTS" id="PR00039">
    <property type="entry name" value="HTHLYSR"/>
</dbReference>
<evidence type="ECO:0000256" key="1">
    <source>
        <dbReference type="ARBA" id="ARBA00009437"/>
    </source>
</evidence>
<dbReference type="Gene3D" id="3.40.190.10">
    <property type="entry name" value="Periplasmic binding protein-like II"/>
    <property type="match status" value="2"/>
</dbReference>
<dbReference type="SUPFAM" id="SSF53850">
    <property type="entry name" value="Periplasmic binding protein-like II"/>
    <property type="match status" value="1"/>
</dbReference>
<dbReference type="InterPro" id="IPR036388">
    <property type="entry name" value="WH-like_DNA-bd_sf"/>
</dbReference>
<gene>
    <name evidence="7" type="ORF">HCJ93_27250</name>
</gene>
<reference evidence="7 8" key="1">
    <citation type="submission" date="2020-03" db="EMBL/GenBank/DDBJ databases">
        <title>WGS of actinomycetes isolated from Thailand.</title>
        <authorList>
            <person name="Thawai C."/>
        </authorList>
    </citation>
    <scope>NUCLEOTIDE SEQUENCE [LARGE SCALE GENOMIC DNA]</scope>
    <source>
        <strain evidence="7 8">SBST2-5</strain>
    </source>
</reference>
<protein>
    <submittedName>
        <fullName evidence="7">LysR family transcriptional regulator</fullName>
    </submittedName>
</protein>
<dbReference type="InterPro" id="IPR005119">
    <property type="entry name" value="LysR_subst-bd"/>
</dbReference>
<dbReference type="InterPro" id="IPR000847">
    <property type="entry name" value="LysR_HTH_N"/>
</dbReference>
<dbReference type="Pfam" id="PF03466">
    <property type="entry name" value="LysR_substrate"/>
    <property type="match status" value="1"/>
</dbReference>
<feature type="domain" description="HTH lysR-type" evidence="6">
    <location>
        <begin position="1"/>
        <end position="59"/>
    </location>
</feature>
<keyword evidence="3" id="KW-0238">DNA-binding</keyword>
<proteinExistence type="inferred from homology"/>
<dbReference type="EMBL" id="JAATEM010000043">
    <property type="protein sequence ID" value="NJP53663.1"/>
    <property type="molecule type" value="Genomic_DNA"/>
</dbReference>
<dbReference type="PANTHER" id="PTHR30346">
    <property type="entry name" value="TRANSCRIPTIONAL DUAL REGULATOR HCAR-RELATED"/>
    <property type="match status" value="1"/>
</dbReference>
<organism evidence="7 8">
    <name type="scientific">Streptomyces composti</name>
    <dbReference type="NCBI Taxonomy" id="2720025"/>
    <lineage>
        <taxon>Bacteria</taxon>
        <taxon>Bacillati</taxon>
        <taxon>Actinomycetota</taxon>
        <taxon>Actinomycetes</taxon>
        <taxon>Kitasatosporales</taxon>
        <taxon>Streptomycetaceae</taxon>
        <taxon>Streptomyces</taxon>
    </lineage>
</organism>
<comment type="similarity">
    <text evidence="1">Belongs to the LysR transcriptional regulatory family.</text>
</comment>
<comment type="caution">
    <text evidence="7">The sequence shown here is derived from an EMBL/GenBank/DDBJ whole genome shotgun (WGS) entry which is preliminary data.</text>
</comment>